<evidence type="ECO:0000313" key="3">
    <source>
        <dbReference type="Proteomes" id="UP001437256"/>
    </source>
</evidence>
<evidence type="ECO:0000313" key="2">
    <source>
        <dbReference type="EMBL" id="KAL0060577.1"/>
    </source>
</evidence>
<feature type="domain" description="GST N-terminal" evidence="1">
    <location>
        <begin position="9"/>
        <end position="100"/>
    </location>
</feature>
<organism evidence="2 3">
    <name type="scientific">Marasmius tenuissimus</name>
    <dbReference type="NCBI Taxonomy" id="585030"/>
    <lineage>
        <taxon>Eukaryota</taxon>
        <taxon>Fungi</taxon>
        <taxon>Dikarya</taxon>
        <taxon>Basidiomycota</taxon>
        <taxon>Agaricomycotina</taxon>
        <taxon>Agaricomycetes</taxon>
        <taxon>Agaricomycetidae</taxon>
        <taxon>Agaricales</taxon>
        <taxon>Marasmiineae</taxon>
        <taxon>Marasmiaceae</taxon>
        <taxon>Marasmius</taxon>
    </lineage>
</organism>
<dbReference type="Gene3D" id="3.40.30.10">
    <property type="entry name" value="Glutaredoxin"/>
    <property type="match status" value="1"/>
</dbReference>
<dbReference type="Pfam" id="PF22041">
    <property type="entry name" value="GST_C_7"/>
    <property type="match status" value="1"/>
</dbReference>
<name>A0ABR2ZH51_9AGAR</name>
<evidence type="ECO:0000259" key="1">
    <source>
        <dbReference type="PROSITE" id="PS50404"/>
    </source>
</evidence>
<sequence length="241" mass="26710">MLTLYDLGPTTFPEFLGGASHVRKIIFALNYKKLPFKIEVLPFGSLEPTARSLGASPTGTHPDGTPKYTVPFLYDSDKSKIVTESFAIAEYLDETYPDTPKLFAEGTTKAQRELIDAREAATGILVPITFPKASTLWSEEMVAFIRNRGTPLEVTLSSEDQEALWVKAKKAFEEAEKQHGEGSDKNEYVFADFALAGPAWTFRVSFGEESNEWREMKSWAGGKMGKVTDAAVEYTSQLLST</sequence>
<dbReference type="Pfam" id="PF13409">
    <property type="entry name" value="GST_N_2"/>
    <property type="match status" value="1"/>
</dbReference>
<dbReference type="InterPro" id="IPR004045">
    <property type="entry name" value="Glutathione_S-Trfase_N"/>
</dbReference>
<dbReference type="SUPFAM" id="SSF52833">
    <property type="entry name" value="Thioredoxin-like"/>
    <property type="match status" value="1"/>
</dbReference>
<dbReference type="InterPro" id="IPR054416">
    <property type="entry name" value="GST_UstS-like_C"/>
</dbReference>
<accession>A0ABR2ZH51</accession>
<dbReference type="Gene3D" id="1.20.1050.10">
    <property type="match status" value="1"/>
</dbReference>
<dbReference type="InterPro" id="IPR036249">
    <property type="entry name" value="Thioredoxin-like_sf"/>
</dbReference>
<comment type="caution">
    <text evidence="2">The sequence shown here is derived from an EMBL/GenBank/DDBJ whole genome shotgun (WGS) entry which is preliminary data.</text>
</comment>
<dbReference type="Proteomes" id="UP001437256">
    <property type="component" value="Unassembled WGS sequence"/>
</dbReference>
<dbReference type="EMBL" id="JBBXMP010000169">
    <property type="protein sequence ID" value="KAL0060577.1"/>
    <property type="molecule type" value="Genomic_DNA"/>
</dbReference>
<protein>
    <recommendedName>
        <fullName evidence="1">GST N-terminal domain-containing protein</fullName>
    </recommendedName>
</protein>
<dbReference type="PROSITE" id="PS50404">
    <property type="entry name" value="GST_NTER"/>
    <property type="match status" value="1"/>
</dbReference>
<proteinExistence type="predicted"/>
<reference evidence="2 3" key="1">
    <citation type="submission" date="2024-05" db="EMBL/GenBank/DDBJ databases">
        <title>A draft genome resource for the thread blight pathogen Marasmius tenuissimus strain MS-2.</title>
        <authorList>
            <person name="Yulfo-Soto G.E."/>
            <person name="Baruah I.K."/>
            <person name="Amoako-Attah I."/>
            <person name="Bukari Y."/>
            <person name="Meinhardt L.W."/>
            <person name="Bailey B.A."/>
            <person name="Cohen S.P."/>
        </authorList>
    </citation>
    <scope>NUCLEOTIDE SEQUENCE [LARGE SCALE GENOMIC DNA]</scope>
    <source>
        <strain evidence="2 3">MS-2</strain>
    </source>
</reference>
<gene>
    <name evidence="2" type="ORF">AAF712_012635</name>
</gene>
<keyword evidence="3" id="KW-1185">Reference proteome</keyword>